<feature type="transmembrane region" description="Helical" evidence="11">
    <location>
        <begin position="107"/>
        <end position="125"/>
    </location>
</feature>
<evidence type="ECO:0000256" key="3">
    <source>
        <dbReference type="ARBA" id="ARBA00006870"/>
    </source>
</evidence>
<comment type="subunit">
    <text evidence="10">Associates with subunits I, II and III to form cytochrome c oxidase.</text>
</comment>
<dbReference type="Proteomes" id="UP000259211">
    <property type="component" value="Unassembled WGS sequence"/>
</dbReference>
<evidence type="ECO:0000256" key="10">
    <source>
        <dbReference type="PIRNR" id="PIRNR017385"/>
    </source>
</evidence>
<evidence type="ECO:0000256" key="9">
    <source>
        <dbReference type="ARBA" id="ARBA00047816"/>
    </source>
</evidence>
<dbReference type="Proteomes" id="UP001309299">
    <property type="component" value="Unassembled WGS sequence"/>
</dbReference>
<dbReference type="AlphaFoldDB" id="A0A3E2DGN2"/>
<comment type="function">
    <text evidence="1 10">Part of cytochrome c oxidase, its function is unknown.</text>
</comment>
<evidence type="ECO:0000256" key="2">
    <source>
        <dbReference type="ARBA" id="ARBA00004651"/>
    </source>
</evidence>
<evidence type="ECO:0000256" key="4">
    <source>
        <dbReference type="ARBA" id="ARBA00022475"/>
    </source>
</evidence>
<comment type="catalytic activity">
    <reaction evidence="9 10">
        <text>4 Fe(II)-[cytochrome c] + O2 + 8 H(+)(in) = 4 Fe(III)-[cytochrome c] + 2 H2O + 4 H(+)(out)</text>
        <dbReference type="Rhea" id="RHEA:11436"/>
        <dbReference type="Rhea" id="RHEA-COMP:10350"/>
        <dbReference type="Rhea" id="RHEA-COMP:14399"/>
        <dbReference type="ChEBI" id="CHEBI:15377"/>
        <dbReference type="ChEBI" id="CHEBI:15378"/>
        <dbReference type="ChEBI" id="CHEBI:15379"/>
        <dbReference type="ChEBI" id="CHEBI:29033"/>
        <dbReference type="ChEBI" id="CHEBI:29034"/>
        <dbReference type="EC" id="7.1.1.9"/>
    </reaction>
</comment>
<keyword evidence="8 10" id="KW-0472">Membrane</keyword>
<name>A0A3E2DGN2_9ACTN</name>
<comment type="similarity">
    <text evidence="3 10">Belongs to the cytochrome c oxidase bacterial subunit CtaF family.</text>
</comment>
<evidence type="ECO:0000256" key="11">
    <source>
        <dbReference type="SAM" id="Phobius"/>
    </source>
</evidence>
<keyword evidence="5 11" id="KW-0812">Transmembrane</keyword>
<sequence>MKPERWVFGGLGLFYLVVTPIYWFTAHEVAGTWVLGLSGAMALMVFFYVQVVAKKINPRPSDEKDAEVIDGAGPVGFFPPQSIWPFWCALVVAIMCLGPVFGWWISLLGLGIGIWAASGWAFEYYRGDYQH</sequence>
<dbReference type="GO" id="GO:0005886">
    <property type="term" value="C:plasma membrane"/>
    <property type="evidence" value="ECO:0007669"/>
    <property type="project" value="UniProtKB-SubCell"/>
</dbReference>
<dbReference type="EMBL" id="NOWI01000005">
    <property type="protein sequence ID" value="RFT44491.1"/>
    <property type="molecule type" value="Genomic_DNA"/>
</dbReference>
<keyword evidence="4 10" id="KW-1003">Cell membrane</keyword>
<feature type="transmembrane region" description="Helical" evidence="11">
    <location>
        <begin position="30"/>
        <end position="49"/>
    </location>
</feature>
<organism evidence="13 14">
    <name type="scientific">Cutibacterium avidum</name>
    <dbReference type="NCBI Taxonomy" id="33010"/>
    <lineage>
        <taxon>Bacteria</taxon>
        <taxon>Bacillati</taxon>
        <taxon>Actinomycetota</taxon>
        <taxon>Actinomycetes</taxon>
        <taxon>Propionibacteriales</taxon>
        <taxon>Propionibacteriaceae</taxon>
        <taxon>Cutibacterium</taxon>
    </lineage>
</organism>
<dbReference type="GO" id="GO:0022900">
    <property type="term" value="P:electron transport chain"/>
    <property type="evidence" value="ECO:0007669"/>
    <property type="project" value="InterPro"/>
</dbReference>
<feature type="transmembrane region" description="Helical" evidence="11">
    <location>
        <begin position="7"/>
        <end position="24"/>
    </location>
</feature>
<evidence type="ECO:0000256" key="6">
    <source>
        <dbReference type="ARBA" id="ARBA00022967"/>
    </source>
</evidence>
<dbReference type="InterPro" id="IPR021050">
    <property type="entry name" value="Cyt_c_oxidase_su4_actinobac"/>
</dbReference>
<proteinExistence type="inferred from homology"/>
<dbReference type="RefSeq" id="WP_004811862.1">
    <property type="nucleotide sequence ID" value="NZ_AP024308.1"/>
</dbReference>
<dbReference type="EC" id="7.1.1.9" evidence="10"/>
<dbReference type="GO" id="GO:0004129">
    <property type="term" value="F:cytochrome-c oxidase activity"/>
    <property type="evidence" value="ECO:0007669"/>
    <property type="project" value="UniProtKB-EC"/>
</dbReference>
<evidence type="ECO:0000313" key="13">
    <source>
        <dbReference type="EMBL" id="RFT44491.1"/>
    </source>
</evidence>
<keyword evidence="6 10" id="KW-1278">Translocase</keyword>
<evidence type="ECO:0000313" key="14">
    <source>
        <dbReference type="Proteomes" id="UP000259211"/>
    </source>
</evidence>
<dbReference type="Pfam" id="PF12270">
    <property type="entry name" value="Cyt_c_ox_IV"/>
    <property type="match status" value="1"/>
</dbReference>
<comment type="subcellular location">
    <subcellularLocation>
        <location evidence="2">Cell membrane</location>
        <topology evidence="2">Multi-pass membrane protein</topology>
    </subcellularLocation>
</comment>
<evidence type="ECO:0000256" key="7">
    <source>
        <dbReference type="ARBA" id="ARBA00022989"/>
    </source>
</evidence>
<dbReference type="EMBL" id="JBAKUA010000022">
    <property type="protein sequence ID" value="MEH1547582.1"/>
    <property type="molecule type" value="Genomic_DNA"/>
</dbReference>
<reference evidence="13 14" key="1">
    <citation type="submission" date="2017-07" db="EMBL/GenBank/DDBJ databases">
        <authorList>
            <person name="Sun Z.S."/>
            <person name="Albrecht U."/>
            <person name="Echele G."/>
            <person name="Lee C.C."/>
        </authorList>
    </citation>
    <scope>NUCLEOTIDE SEQUENCE [LARGE SCALE GENOMIC DNA]</scope>
    <source>
        <strain evidence="13 14">P16-029</strain>
    </source>
</reference>
<gene>
    <name evidence="13" type="ORF">CHT91_06560</name>
    <name evidence="12" type="ORF">V7F78_11345</name>
</gene>
<evidence type="ECO:0000313" key="12">
    <source>
        <dbReference type="EMBL" id="MEH1547582.1"/>
    </source>
</evidence>
<reference evidence="12" key="2">
    <citation type="submission" date="2024-02" db="EMBL/GenBank/DDBJ databases">
        <title>Bacterial skin colonization with Propionibacterium avidum as a risk factor for Periprosthetic Joint Infections - a single-center prospective study.</title>
        <authorList>
            <person name="Achermann Y."/>
        </authorList>
    </citation>
    <scope>NUCLEOTIDE SEQUENCE</scope>
    <source>
        <strain evidence="12">PAVI-2017310195</strain>
    </source>
</reference>
<keyword evidence="7 11" id="KW-1133">Transmembrane helix</keyword>
<protein>
    <recommendedName>
        <fullName evidence="10">Cytochrome c oxidase polypeptide 4</fullName>
        <ecNumber evidence="10">7.1.1.9</ecNumber>
    </recommendedName>
    <alternativeName>
        <fullName evidence="10">Cytochrome aa3 subunit 4</fullName>
    </alternativeName>
    <alternativeName>
        <fullName evidence="10">Cytochrome c oxidase polypeptide IV</fullName>
    </alternativeName>
</protein>
<evidence type="ECO:0000256" key="5">
    <source>
        <dbReference type="ARBA" id="ARBA00022692"/>
    </source>
</evidence>
<comment type="caution">
    <text evidence="13">The sequence shown here is derived from an EMBL/GenBank/DDBJ whole genome shotgun (WGS) entry which is preliminary data.</text>
</comment>
<evidence type="ECO:0000256" key="1">
    <source>
        <dbReference type="ARBA" id="ARBA00002536"/>
    </source>
</evidence>
<accession>A0A3E2DGN2</accession>
<dbReference type="PIRSF" id="PIRSF017385">
    <property type="entry name" value="CtaF"/>
    <property type="match status" value="1"/>
</dbReference>
<feature type="transmembrane region" description="Helical" evidence="11">
    <location>
        <begin position="83"/>
        <end position="101"/>
    </location>
</feature>
<evidence type="ECO:0000256" key="8">
    <source>
        <dbReference type="ARBA" id="ARBA00023136"/>
    </source>
</evidence>